<dbReference type="AlphaFoldDB" id="A0A8C4N6S4"/>
<keyword evidence="5" id="KW-0378">Hydrolase</keyword>
<keyword evidence="10" id="KW-1185">Reference proteome</keyword>
<dbReference type="GO" id="GO:0009897">
    <property type="term" value="C:external side of plasma membrane"/>
    <property type="evidence" value="ECO:0007669"/>
    <property type="project" value="TreeGrafter"/>
</dbReference>
<reference evidence="9" key="2">
    <citation type="submission" date="2025-09" db="UniProtKB">
        <authorList>
            <consortium name="Ensembl"/>
        </authorList>
    </citation>
    <scope>IDENTIFICATION</scope>
</reference>
<dbReference type="InterPro" id="IPR001365">
    <property type="entry name" value="A_deaminase_dom"/>
</dbReference>
<evidence type="ECO:0000256" key="1">
    <source>
        <dbReference type="ARBA" id="ARBA00001947"/>
    </source>
</evidence>
<dbReference type="Gene3D" id="3.20.20.140">
    <property type="entry name" value="Metal-dependent hydrolases"/>
    <property type="match status" value="1"/>
</dbReference>
<dbReference type="GeneTree" id="ENSGT00950000183113"/>
<evidence type="ECO:0000256" key="5">
    <source>
        <dbReference type="ARBA" id="ARBA00022801"/>
    </source>
</evidence>
<dbReference type="Proteomes" id="UP000694388">
    <property type="component" value="Unplaced"/>
</dbReference>
<dbReference type="GO" id="GO:0005829">
    <property type="term" value="C:cytosol"/>
    <property type="evidence" value="ECO:0007669"/>
    <property type="project" value="TreeGrafter"/>
</dbReference>
<evidence type="ECO:0000259" key="8">
    <source>
        <dbReference type="Pfam" id="PF00962"/>
    </source>
</evidence>
<feature type="domain" description="Adenosine deaminase" evidence="8">
    <location>
        <begin position="66"/>
        <end position="172"/>
    </location>
</feature>
<evidence type="ECO:0000256" key="7">
    <source>
        <dbReference type="SAM" id="MobiDB-lite"/>
    </source>
</evidence>
<dbReference type="Ensembl" id="ENSEBUT00000002333.1">
    <property type="protein sequence ID" value="ENSEBUP00000001988.1"/>
    <property type="gene ID" value="ENSEBUG00000001604.1"/>
</dbReference>
<sequence length="267" mass="29972">MAKVSGAGPCMTPLGKNDGGVPSSRIKPSTECKVVSNEHTDLRCRRQAVYTMKRFLNGTELDFNKPRVELHIHLDGAIRLETIAELAQRQGHKNVLTSVEDLRKRIVMDHPESLSKFLHRFHLYLPVIAGDKEAIRRVAYELVQDKAREGVVYLEVRYSPHLLATADVEPKSWGLPRSAVHCASTTTTAALAVVITSAEETLIQTEWWKPSRKACLRERTSLVSSRAPFSVACDINQTGLQRCYDFVSGMAYRILKPKMCREMNPAV</sequence>
<proteinExistence type="inferred from homology"/>
<dbReference type="GO" id="GO:0006154">
    <property type="term" value="P:adenosine catabolic process"/>
    <property type="evidence" value="ECO:0007669"/>
    <property type="project" value="TreeGrafter"/>
</dbReference>
<evidence type="ECO:0000256" key="4">
    <source>
        <dbReference type="ARBA" id="ARBA00022723"/>
    </source>
</evidence>
<dbReference type="GO" id="GO:0004000">
    <property type="term" value="F:adenosine deaminase activity"/>
    <property type="evidence" value="ECO:0007669"/>
    <property type="project" value="TreeGrafter"/>
</dbReference>
<evidence type="ECO:0000256" key="3">
    <source>
        <dbReference type="ARBA" id="ARBA00012784"/>
    </source>
</evidence>
<evidence type="ECO:0000313" key="10">
    <source>
        <dbReference type="Proteomes" id="UP000694388"/>
    </source>
</evidence>
<dbReference type="GO" id="GO:0046872">
    <property type="term" value="F:metal ion binding"/>
    <property type="evidence" value="ECO:0007669"/>
    <property type="project" value="UniProtKB-KW"/>
</dbReference>
<dbReference type="Pfam" id="PF00962">
    <property type="entry name" value="A_deaminase"/>
    <property type="match status" value="1"/>
</dbReference>
<evidence type="ECO:0000256" key="6">
    <source>
        <dbReference type="ARBA" id="ARBA00022833"/>
    </source>
</evidence>
<comment type="cofactor">
    <cofactor evidence="1">
        <name>Zn(2+)</name>
        <dbReference type="ChEBI" id="CHEBI:29105"/>
    </cofactor>
</comment>
<feature type="region of interest" description="Disordered" evidence="7">
    <location>
        <begin position="1"/>
        <end position="27"/>
    </location>
</feature>
<dbReference type="PANTHER" id="PTHR11409">
    <property type="entry name" value="ADENOSINE DEAMINASE"/>
    <property type="match status" value="1"/>
</dbReference>
<dbReference type="InterPro" id="IPR006330">
    <property type="entry name" value="Ado/ade_deaminase"/>
</dbReference>
<dbReference type="SUPFAM" id="SSF51556">
    <property type="entry name" value="Metallo-dependent hydrolases"/>
    <property type="match status" value="1"/>
</dbReference>
<protein>
    <recommendedName>
        <fullName evidence="3">adenosine deaminase</fullName>
        <ecNumber evidence="3">3.5.4.4</ecNumber>
    </recommendedName>
</protein>
<reference evidence="9" key="1">
    <citation type="submission" date="2025-08" db="UniProtKB">
        <authorList>
            <consortium name="Ensembl"/>
        </authorList>
    </citation>
    <scope>IDENTIFICATION</scope>
</reference>
<keyword evidence="6" id="KW-0862">Zinc</keyword>
<dbReference type="PANTHER" id="PTHR11409:SF43">
    <property type="entry name" value="ADENOSINE DEAMINASE"/>
    <property type="match status" value="1"/>
</dbReference>
<dbReference type="GO" id="GO:0046103">
    <property type="term" value="P:inosine biosynthetic process"/>
    <property type="evidence" value="ECO:0007669"/>
    <property type="project" value="TreeGrafter"/>
</dbReference>
<dbReference type="EC" id="3.5.4.4" evidence="3"/>
<accession>A0A8C4N6S4</accession>
<evidence type="ECO:0000256" key="2">
    <source>
        <dbReference type="ARBA" id="ARBA00006676"/>
    </source>
</evidence>
<dbReference type="GO" id="GO:0060169">
    <property type="term" value="P:negative regulation of adenosine receptor signaling pathway"/>
    <property type="evidence" value="ECO:0007669"/>
    <property type="project" value="TreeGrafter"/>
</dbReference>
<organism evidence="9 10">
    <name type="scientific">Eptatretus burgeri</name>
    <name type="common">Inshore hagfish</name>
    <dbReference type="NCBI Taxonomy" id="7764"/>
    <lineage>
        <taxon>Eukaryota</taxon>
        <taxon>Metazoa</taxon>
        <taxon>Chordata</taxon>
        <taxon>Craniata</taxon>
        <taxon>Vertebrata</taxon>
        <taxon>Cyclostomata</taxon>
        <taxon>Myxini</taxon>
        <taxon>Myxiniformes</taxon>
        <taxon>Myxinidae</taxon>
        <taxon>Eptatretinae</taxon>
        <taxon>Eptatretus</taxon>
    </lineage>
</organism>
<comment type="similarity">
    <text evidence="2">Belongs to the metallo-dependent hydrolases superfamily. Adenosine and AMP deaminases family.</text>
</comment>
<dbReference type="InterPro" id="IPR032466">
    <property type="entry name" value="Metal_Hydrolase"/>
</dbReference>
<keyword evidence="4" id="KW-0479">Metal-binding</keyword>
<evidence type="ECO:0000313" key="9">
    <source>
        <dbReference type="Ensembl" id="ENSEBUP00000001988.1"/>
    </source>
</evidence>
<name>A0A8C4N6S4_EPTBU</name>
<dbReference type="GO" id="GO:0043103">
    <property type="term" value="P:hypoxanthine salvage"/>
    <property type="evidence" value="ECO:0007669"/>
    <property type="project" value="TreeGrafter"/>
</dbReference>